<dbReference type="PROSITE" id="PS00188">
    <property type="entry name" value="BIOTIN"/>
    <property type="match status" value="1"/>
</dbReference>
<keyword evidence="3 8" id="KW-0444">Lipid biosynthesis</keyword>
<dbReference type="GO" id="GO:0006633">
    <property type="term" value="P:fatty acid biosynthetic process"/>
    <property type="evidence" value="ECO:0007669"/>
    <property type="project" value="UniProtKB-UniPathway"/>
</dbReference>
<dbReference type="InterPro" id="IPR050709">
    <property type="entry name" value="Biotin_Carboxyl_Carrier/Decarb"/>
</dbReference>
<evidence type="ECO:0000256" key="8">
    <source>
        <dbReference type="RuleBase" id="RU364072"/>
    </source>
</evidence>
<evidence type="ECO:0000256" key="3">
    <source>
        <dbReference type="ARBA" id="ARBA00022516"/>
    </source>
</evidence>
<dbReference type="RefSeq" id="WP_021751425.1">
    <property type="nucleotide sequence ID" value="NZ_CAUWCU010000001.1"/>
</dbReference>
<comment type="function">
    <text evidence="8">This protein is a component of the acetyl coenzyme A carboxylase complex; first, biotin carboxylase catalyzes the carboxylation of the carrier protein and then the transcarboxylase transfers the carboxyl group to form malonyl-CoA.</text>
</comment>
<dbReference type="InterPro" id="IPR001249">
    <property type="entry name" value="AcCoA_biotinCC"/>
</dbReference>
<dbReference type="PANTHER" id="PTHR45266:SF3">
    <property type="entry name" value="OXALOACETATE DECARBOXYLASE ALPHA CHAIN"/>
    <property type="match status" value="1"/>
</dbReference>
<dbReference type="Proteomes" id="UP000298642">
    <property type="component" value="Chromosome"/>
</dbReference>
<organism evidence="10 11">
    <name type="scientific">Dysosmobacter welbionis</name>
    <dbReference type="NCBI Taxonomy" id="2093857"/>
    <lineage>
        <taxon>Bacteria</taxon>
        <taxon>Bacillati</taxon>
        <taxon>Bacillota</taxon>
        <taxon>Clostridia</taxon>
        <taxon>Eubacteriales</taxon>
        <taxon>Oscillospiraceae</taxon>
        <taxon>Dysosmobacter</taxon>
    </lineage>
</organism>
<evidence type="ECO:0000256" key="4">
    <source>
        <dbReference type="ARBA" id="ARBA00022832"/>
    </source>
</evidence>
<dbReference type="AlphaFoldDB" id="A0A4D7AW57"/>
<keyword evidence="4 8" id="KW-0276">Fatty acid metabolism</keyword>
<dbReference type="Pfam" id="PF00364">
    <property type="entry name" value="Biotin_lipoyl"/>
    <property type="match status" value="1"/>
</dbReference>
<dbReference type="GO" id="GO:0009317">
    <property type="term" value="C:acetyl-CoA carboxylase complex"/>
    <property type="evidence" value="ECO:0007669"/>
    <property type="project" value="InterPro"/>
</dbReference>
<dbReference type="GeneID" id="89521590"/>
<protein>
    <recommendedName>
        <fullName evidence="2 8">Biotin carboxyl carrier protein of acetyl-CoA carboxylase</fullName>
    </recommendedName>
</protein>
<dbReference type="PRINTS" id="PR01071">
    <property type="entry name" value="ACOABIOTINCC"/>
</dbReference>
<evidence type="ECO:0000313" key="11">
    <source>
        <dbReference type="Proteomes" id="UP000298642"/>
    </source>
</evidence>
<gene>
    <name evidence="10" type="ORF">EIO64_13340</name>
</gene>
<evidence type="ECO:0000256" key="2">
    <source>
        <dbReference type="ARBA" id="ARBA00017562"/>
    </source>
</evidence>
<dbReference type="Gene3D" id="2.40.50.100">
    <property type="match status" value="1"/>
</dbReference>
<dbReference type="PANTHER" id="PTHR45266">
    <property type="entry name" value="OXALOACETATE DECARBOXYLASE ALPHA CHAIN"/>
    <property type="match status" value="1"/>
</dbReference>
<keyword evidence="7 8" id="KW-0092">Biotin</keyword>
<accession>A0A4D7AW57</accession>
<dbReference type="CDD" id="cd06850">
    <property type="entry name" value="biotinyl_domain"/>
    <property type="match status" value="1"/>
</dbReference>
<dbReference type="UniPathway" id="UPA00094"/>
<dbReference type="SUPFAM" id="SSF51230">
    <property type="entry name" value="Single hybrid motif"/>
    <property type="match status" value="1"/>
</dbReference>
<keyword evidence="5 8" id="KW-0443">Lipid metabolism</keyword>
<evidence type="ECO:0000256" key="6">
    <source>
        <dbReference type="ARBA" id="ARBA00023160"/>
    </source>
</evidence>
<evidence type="ECO:0000256" key="1">
    <source>
        <dbReference type="ARBA" id="ARBA00005194"/>
    </source>
</evidence>
<dbReference type="KEGG" id="obj:EIO64_13340"/>
<evidence type="ECO:0000256" key="7">
    <source>
        <dbReference type="ARBA" id="ARBA00023267"/>
    </source>
</evidence>
<dbReference type="GO" id="GO:0003989">
    <property type="term" value="F:acetyl-CoA carboxylase activity"/>
    <property type="evidence" value="ECO:0007669"/>
    <property type="project" value="InterPro"/>
</dbReference>
<feature type="domain" description="Lipoyl-binding" evidence="9">
    <location>
        <begin position="63"/>
        <end position="139"/>
    </location>
</feature>
<evidence type="ECO:0000259" key="9">
    <source>
        <dbReference type="PROSITE" id="PS50968"/>
    </source>
</evidence>
<name>A0A4D7AW57_9FIRM</name>
<dbReference type="InterPro" id="IPR011053">
    <property type="entry name" value="Single_hybrid_motif"/>
</dbReference>
<dbReference type="EMBL" id="CP034413">
    <property type="protein sequence ID" value="QCI60076.1"/>
    <property type="molecule type" value="Genomic_DNA"/>
</dbReference>
<dbReference type="PROSITE" id="PS50968">
    <property type="entry name" value="BIOTINYL_LIPOYL"/>
    <property type="match status" value="1"/>
</dbReference>
<comment type="pathway">
    <text evidence="1 8">Lipid metabolism; fatty acid biosynthesis.</text>
</comment>
<dbReference type="InterPro" id="IPR000089">
    <property type="entry name" value="Biotin_lipoyl"/>
</dbReference>
<keyword evidence="6 8" id="KW-0275">Fatty acid biosynthesis</keyword>
<evidence type="ECO:0000256" key="5">
    <source>
        <dbReference type="ARBA" id="ARBA00023098"/>
    </source>
</evidence>
<keyword evidence="11" id="KW-1185">Reference proteome</keyword>
<evidence type="ECO:0000313" key="10">
    <source>
        <dbReference type="EMBL" id="QCI60076.1"/>
    </source>
</evidence>
<sequence length="141" mass="14677">MTNQEFFEIVACFDRSTAQTMKLSTQEFTIELTRGGASAPAASAPAAAPAAAAAPVPAPQSSSSSIDAPLVGTFYAAPAPDQAPFVLPGDRVSKGQTVCLIEAMKMMSEVPAPCDCVIESVCKSNGELVAFGEPLFRYRPC</sequence>
<reference evidence="11" key="1">
    <citation type="submission" date="2018-12" db="EMBL/GenBank/DDBJ databases">
        <title>Dusodibacter welbiota gen. nov., sp. nov., isolated from human faeces and emended description of the Oscillibacter genus.</title>
        <authorList>
            <person name="Le Roy T."/>
            <person name="Van der Smissen P."/>
            <person name="Delzenne N."/>
            <person name="Muccioli G."/>
            <person name="Collet J.F."/>
            <person name="Cani P.D."/>
        </authorList>
    </citation>
    <scope>NUCLEOTIDE SEQUENCE [LARGE SCALE GENOMIC DNA]</scope>
    <source>
        <strain evidence="11">J115</strain>
    </source>
</reference>
<proteinExistence type="predicted"/>
<dbReference type="InterPro" id="IPR001882">
    <property type="entry name" value="Biotin_BS"/>
</dbReference>